<organism evidence="2 3">
    <name type="scientific">Sulfitobacter noctilucicola</name>
    <dbReference type="NCBI Taxonomy" id="1342301"/>
    <lineage>
        <taxon>Bacteria</taxon>
        <taxon>Pseudomonadati</taxon>
        <taxon>Pseudomonadota</taxon>
        <taxon>Alphaproteobacteria</taxon>
        <taxon>Rhodobacterales</taxon>
        <taxon>Roseobacteraceae</taxon>
        <taxon>Sulfitobacter</taxon>
    </lineage>
</organism>
<keyword evidence="1" id="KW-0472">Membrane</keyword>
<keyword evidence="3" id="KW-1185">Reference proteome</keyword>
<dbReference type="EMBL" id="JACIFU010000002">
    <property type="protein sequence ID" value="MBB4174296.1"/>
    <property type="molecule type" value="Genomic_DNA"/>
</dbReference>
<dbReference type="RefSeq" id="WP_169736910.1">
    <property type="nucleotide sequence ID" value="NZ_JACIFU010000002.1"/>
</dbReference>
<keyword evidence="1" id="KW-1133">Transmembrane helix</keyword>
<proteinExistence type="predicted"/>
<gene>
    <name evidence="2" type="ORF">GGR93_002069</name>
</gene>
<name>A0A7W6M8A4_9RHOB</name>
<dbReference type="AlphaFoldDB" id="A0A7W6M8A4"/>
<evidence type="ECO:0000313" key="3">
    <source>
        <dbReference type="Proteomes" id="UP000565745"/>
    </source>
</evidence>
<accession>A0A7W6M8A4</accession>
<feature type="transmembrane region" description="Helical" evidence="1">
    <location>
        <begin position="6"/>
        <end position="24"/>
    </location>
</feature>
<comment type="caution">
    <text evidence="2">The sequence shown here is derived from an EMBL/GenBank/DDBJ whole genome shotgun (WGS) entry which is preliminary data.</text>
</comment>
<dbReference type="Proteomes" id="UP000565745">
    <property type="component" value="Unassembled WGS sequence"/>
</dbReference>
<evidence type="ECO:0000256" key="1">
    <source>
        <dbReference type="SAM" id="Phobius"/>
    </source>
</evidence>
<protein>
    <submittedName>
        <fullName evidence="2">Uncharacterized protein</fullName>
    </submittedName>
</protein>
<reference evidence="2 3" key="1">
    <citation type="submission" date="2020-08" db="EMBL/GenBank/DDBJ databases">
        <title>Genomic Encyclopedia of Type Strains, Phase IV (KMG-IV): sequencing the most valuable type-strain genomes for metagenomic binning, comparative biology and taxonomic classification.</title>
        <authorList>
            <person name="Goeker M."/>
        </authorList>
    </citation>
    <scope>NUCLEOTIDE SEQUENCE [LARGE SCALE GENOMIC DNA]</scope>
    <source>
        <strain evidence="2 3">DSM 101015</strain>
    </source>
</reference>
<evidence type="ECO:0000313" key="2">
    <source>
        <dbReference type="EMBL" id="MBB4174296.1"/>
    </source>
</evidence>
<keyword evidence="1" id="KW-0812">Transmembrane</keyword>
<sequence>MDWTFLIGILAAFTLLIWVVFAFASKQMVEKRIDNPNARKSTLASDKSSHGKPADV</sequence>